<dbReference type="OrthoDB" id="9796486at2"/>
<dbReference type="InterPro" id="IPR012349">
    <property type="entry name" value="Split_barrel_FMN-bd"/>
</dbReference>
<sequence length="209" mass="23869">MKTQFSEIITTVEQLREVMGYPSHRVTDIAIPKLDKHCRAFIAKSPLVFIASSDTNGNMDISPKGDPPGFVKILDDNTLAIPDRPGNRRADTFQNVLENPKVGLFFLVPGRGETLRVSGTAMIVRDKPLRESFKINNRIPDFALIFYIKEAFFHCAKCMLRSKIWQHEQWESIDDLPSLAQTMVDAANLKETVEEMELLIKQDERENLY</sequence>
<proteinExistence type="predicted"/>
<keyword evidence="1" id="KW-0175">Coiled coil</keyword>
<evidence type="ECO:0000259" key="2">
    <source>
        <dbReference type="Pfam" id="PF01243"/>
    </source>
</evidence>
<protein>
    <recommendedName>
        <fullName evidence="2">Pyridoxamine 5'-phosphate oxidase N-terminal domain-containing protein</fullName>
    </recommendedName>
</protein>
<dbReference type="EMBL" id="AP018227">
    <property type="protein sequence ID" value="BAY87446.1"/>
    <property type="molecule type" value="Genomic_DNA"/>
</dbReference>
<name>A0A1Z4M1V6_9CYAN</name>
<reference evidence="3 4" key="1">
    <citation type="submission" date="2017-06" db="EMBL/GenBank/DDBJ databases">
        <title>Genome sequencing of cyanobaciteial culture collection at National Institute for Environmental Studies (NIES).</title>
        <authorList>
            <person name="Hirose Y."/>
            <person name="Shimura Y."/>
            <person name="Fujisawa T."/>
            <person name="Nakamura Y."/>
            <person name="Kawachi M."/>
        </authorList>
    </citation>
    <scope>NUCLEOTIDE SEQUENCE [LARGE SCALE GENOMIC DNA]</scope>
    <source>
        <strain evidence="3 4">NIES-267</strain>
    </source>
</reference>
<evidence type="ECO:0000313" key="4">
    <source>
        <dbReference type="Proteomes" id="UP000218418"/>
    </source>
</evidence>
<dbReference type="NCBIfam" id="TIGR04025">
    <property type="entry name" value="PPOX_FMN_DR2398"/>
    <property type="match status" value="1"/>
</dbReference>
<dbReference type="Gene3D" id="2.30.110.10">
    <property type="entry name" value="Electron Transport, Fmn-binding Protein, Chain A"/>
    <property type="match status" value="1"/>
</dbReference>
<keyword evidence="4" id="KW-1185">Reference proteome</keyword>
<feature type="coiled-coil region" evidence="1">
    <location>
        <begin position="179"/>
        <end position="206"/>
    </location>
</feature>
<dbReference type="PANTHER" id="PTHR42815">
    <property type="entry name" value="FAD-BINDING, PUTATIVE (AFU_ORTHOLOGUE AFUA_6G07600)-RELATED"/>
    <property type="match status" value="1"/>
</dbReference>
<accession>A0A1Z4M1V6</accession>
<dbReference type="SUPFAM" id="SSF50475">
    <property type="entry name" value="FMN-binding split barrel"/>
    <property type="match status" value="1"/>
</dbReference>
<dbReference type="AlphaFoldDB" id="A0A1Z4M1V6"/>
<dbReference type="PANTHER" id="PTHR42815:SF2">
    <property type="entry name" value="FAD-BINDING, PUTATIVE (AFU_ORTHOLOGUE AFUA_6G07600)-RELATED"/>
    <property type="match status" value="1"/>
</dbReference>
<gene>
    <name evidence="3" type="ORF">NIES267_69680</name>
</gene>
<organism evidence="3 4">
    <name type="scientific">Calothrix parasitica NIES-267</name>
    <dbReference type="NCBI Taxonomy" id="1973488"/>
    <lineage>
        <taxon>Bacteria</taxon>
        <taxon>Bacillati</taxon>
        <taxon>Cyanobacteriota</taxon>
        <taxon>Cyanophyceae</taxon>
        <taxon>Nostocales</taxon>
        <taxon>Calotrichaceae</taxon>
        <taxon>Calothrix</taxon>
    </lineage>
</organism>
<evidence type="ECO:0000256" key="1">
    <source>
        <dbReference type="SAM" id="Coils"/>
    </source>
</evidence>
<dbReference type="Proteomes" id="UP000218418">
    <property type="component" value="Chromosome"/>
</dbReference>
<dbReference type="InterPro" id="IPR024029">
    <property type="entry name" value="Pyridox_Oxase_FMN-dep"/>
</dbReference>
<feature type="domain" description="Pyridoxamine 5'-phosphate oxidase N-terminal" evidence="2">
    <location>
        <begin position="34"/>
        <end position="142"/>
    </location>
</feature>
<evidence type="ECO:0000313" key="3">
    <source>
        <dbReference type="EMBL" id="BAY87446.1"/>
    </source>
</evidence>
<dbReference type="Pfam" id="PF01243">
    <property type="entry name" value="PNPOx_N"/>
    <property type="match status" value="1"/>
</dbReference>
<dbReference type="InterPro" id="IPR011576">
    <property type="entry name" value="Pyridox_Oxase_N"/>
</dbReference>